<dbReference type="AlphaFoldDB" id="A0AAF0FN07"/>
<sequence length="266" mass="31114">MEFTTKLLNPKRVHIAPVGFEIDRVVIPVIRMNADRLYLLIDKDENDKGAYCVNEIKRQLKEKSTGLDVIDIKTDFKNLKLYDTLKAYREILQEEKENHIFINVSTGSKIHSIAGMMISMIFKEEHISVLPYYVQPEKYELEPEMGEQLTSGFKNIQILPEYRIEKPSDSLIKVLAIISKNMIYDSEGGSKGLNKKIVIEILEREKITLVEEKVKNEVPAKYRALERRYIDPLLKWKYIEIEKRNRKSLIHITQEGKDALHFLYNS</sequence>
<evidence type="ECO:0000259" key="2">
    <source>
        <dbReference type="Pfam" id="PF22665"/>
    </source>
</evidence>
<dbReference type="Pfam" id="PF22665">
    <property type="entry name" value="WHD_DUF6293"/>
    <property type="match status" value="1"/>
</dbReference>
<dbReference type="InterPro" id="IPR046260">
    <property type="entry name" value="HFX_2341-like_N"/>
</dbReference>
<gene>
    <name evidence="3" type="ORF">L1994_09965</name>
</gene>
<dbReference type="KEGG" id="manq:L1994_09965"/>
<name>A0AAF0FN07_9EURY</name>
<feature type="domain" description="HFX-2341-like N-terminal" evidence="1">
    <location>
        <begin position="12"/>
        <end position="139"/>
    </location>
</feature>
<dbReference type="EMBL" id="CP091092">
    <property type="protein sequence ID" value="WFN36457.1"/>
    <property type="molecule type" value="Genomic_DNA"/>
</dbReference>
<feature type="domain" description="DUF6293" evidence="2">
    <location>
        <begin position="159"/>
        <end position="262"/>
    </location>
</feature>
<dbReference type="InterPro" id="IPR054162">
    <property type="entry name" value="DUF6293_C"/>
</dbReference>
<evidence type="ECO:0000313" key="3">
    <source>
        <dbReference type="EMBL" id="WFN36457.1"/>
    </source>
</evidence>
<accession>A0AAF0FN07</accession>
<organism evidence="3 4">
    <name type="scientific">Methanomicrobium antiquum</name>
    <dbReference type="NCBI Taxonomy" id="487686"/>
    <lineage>
        <taxon>Archaea</taxon>
        <taxon>Methanobacteriati</taxon>
        <taxon>Methanobacteriota</taxon>
        <taxon>Stenosarchaea group</taxon>
        <taxon>Methanomicrobia</taxon>
        <taxon>Methanomicrobiales</taxon>
        <taxon>Methanomicrobiaceae</taxon>
        <taxon>Methanomicrobium</taxon>
    </lineage>
</organism>
<dbReference type="Pfam" id="PF19810">
    <property type="entry name" value="HFX_2341_N"/>
    <property type="match status" value="1"/>
</dbReference>
<proteinExistence type="predicted"/>
<protein>
    <submittedName>
        <fullName evidence="3">DUF6293 family protein</fullName>
    </submittedName>
</protein>
<dbReference type="Proteomes" id="UP001218895">
    <property type="component" value="Chromosome"/>
</dbReference>
<dbReference type="RefSeq" id="WP_278099294.1">
    <property type="nucleotide sequence ID" value="NZ_CP091092.1"/>
</dbReference>
<dbReference type="Gene3D" id="3.40.50.10770">
    <property type="entry name" value="Hypothetical protein VC1899 like domain (Restriction endonuclease-like)"/>
    <property type="match status" value="1"/>
</dbReference>
<dbReference type="GeneID" id="79950725"/>
<keyword evidence="4" id="KW-1185">Reference proteome</keyword>
<reference evidence="3" key="1">
    <citation type="submission" date="2022-01" db="EMBL/GenBank/DDBJ databases">
        <title>Complete genome of Methanomicrobium antiquum DSM 21220.</title>
        <authorList>
            <person name="Chen S.-C."/>
            <person name="You Y.-T."/>
            <person name="Zhou Y.-Z."/>
            <person name="Lai M.-C."/>
        </authorList>
    </citation>
    <scope>NUCLEOTIDE SEQUENCE</scope>
    <source>
        <strain evidence="3">DSM 21220</strain>
    </source>
</reference>
<evidence type="ECO:0000259" key="1">
    <source>
        <dbReference type="Pfam" id="PF19810"/>
    </source>
</evidence>
<evidence type="ECO:0000313" key="4">
    <source>
        <dbReference type="Proteomes" id="UP001218895"/>
    </source>
</evidence>